<accession>A0A9D4ADS8</accession>
<protein>
    <submittedName>
        <fullName evidence="1">Uncharacterized protein</fullName>
    </submittedName>
</protein>
<dbReference type="Proteomes" id="UP000828251">
    <property type="component" value="Unassembled WGS sequence"/>
</dbReference>
<evidence type="ECO:0000313" key="1">
    <source>
        <dbReference type="EMBL" id="KAH1108135.1"/>
    </source>
</evidence>
<comment type="caution">
    <text evidence="1">The sequence shown here is derived from an EMBL/GenBank/DDBJ whole genome shotgun (WGS) entry which is preliminary data.</text>
</comment>
<evidence type="ECO:0000313" key="2">
    <source>
        <dbReference type="Proteomes" id="UP000828251"/>
    </source>
</evidence>
<dbReference type="AlphaFoldDB" id="A0A9D4ADS8"/>
<sequence length="90" mass="9839">MKRFFILKTFKVEGVAVEVEAVEEAAVKKGIMGRMSNQNNKIGMEEDAVVEEAVGQIIPTSSATSVADIVTIRRIATLISATIMARWDIL</sequence>
<name>A0A9D4ADS8_9ROSI</name>
<reference evidence="1 2" key="1">
    <citation type="journal article" date="2021" name="Plant Biotechnol. J.">
        <title>Multi-omics assisted identification of the key and species-specific regulatory components of drought-tolerant mechanisms in Gossypium stocksii.</title>
        <authorList>
            <person name="Yu D."/>
            <person name="Ke L."/>
            <person name="Zhang D."/>
            <person name="Wu Y."/>
            <person name="Sun Y."/>
            <person name="Mei J."/>
            <person name="Sun J."/>
            <person name="Sun Y."/>
        </authorList>
    </citation>
    <scope>NUCLEOTIDE SEQUENCE [LARGE SCALE GENOMIC DNA]</scope>
    <source>
        <strain evidence="2">cv. E1</strain>
        <tissue evidence="1">Leaf</tissue>
    </source>
</reference>
<gene>
    <name evidence="1" type="ORF">J1N35_011903</name>
</gene>
<proteinExistence type="predicted"/>
<dbReference type="EMBL" id="JAIQCV010000004">
    <property type="protein sequence ID" value="KAH1108135.1"/>
    <property type="molecule type" value="Genomic_DNA"/>
</dbReference>
<organism evidence="1 2">
    <name type="scientific">Gossypium stocksii</name>
    <dbReference type="NCBI Taxonomy" id="47602"/>
    <lineage>
        <taxon>Eukaryota</taxon>
        <taxon>Viridiplantae</taxon>
        <taxon>Streptophyta</taxon>
        <taxon>Embryophyta</taxon>
        <taxon>Tracheophyta</taxon>
        <taxon>Spermatophyta</taxon>
        <taxon>Magnoliopsida</taxon>
        <taxon>eudicotyledons</taxon>
        <taxon>Gunneridae</taxon>
        <taxon>Pentapetalae</taxon>
        <taxon>rosids</taxon>
        <taxon>malvids</taxon>
        <taxon>Malvales</taxon>
        <taxon>Malvaceae</taxon>
        <taxon>Malvoideae</taxon>
        <taxon>Gossypium</taxon>
    </lineage>
</organism>
<keyword evidence="2" id="KW-1185">Reference proteome</keyword>